<evidence type="ECO:0000256" key="12">
    <source>
        <dbReference type="SAM" id="MobiDB-lite"/>
    </source>
</evidence>
<dbReference type="InterPro" id="IPR033254">
    <property type="entry name" value="Plant_FLA"/>
</dbReference>
<evidence type="ECO:0000256" key="13">
    <source>
        <dbReference type="SAM" id="SignalP"/>
    </source>
</evidence>
<evidence type="ECO:0000256" key="7">
    <source>
        <dbReference type="ARBA" id="ARBA00022974"/>
    </source>
</evidence>
<organism evidence="15">
    <name type="scientific">Salicornia europaea</name>
    <name type="common">Common glasswort</name>
    <name type="synonym">Salicornia herbacea</name>
    <dbReference type="NCBI Taxonomy" id="206448"/>
    <lineage>
        <taxon>Eukaryota</taxon>
        <taxon>Viridiplantae</taxon>
        <taxon>Streptophyta</taxon>
        <taxon>Embryophyta</taxon>
        <taxon>Tracheophyta</taxon>
        <taxon>Spermatophyta</taxon>
        <taxon>Magnoliopsida</taxon>
        <taxon>eudicotyledons</taxon>
        <taxon>Gunneridae</taxon>
        <taxon>Pentapetalae</taxon>
        <taxon>Caryophyllales</taxon>
        <taxon>Chenopodiaceae</taxon>
        <taxon>Salicornioideae</taxon>
        <taxon>Salicornia</taxon>
        <taxon>Salicornia subgen. Salicornia</taxon>
    </lineage>
</organism>
<keyword evidence="9" id="KW-0325">Glycoprotein</keyword>
<reference evidence="15" key="1">
    <citation type="submission" date="2005-01" db="EMBL/GenBank/DDBJ databases">
        <title>Expression of Salicornia europaea arabinogalactan protein enhances salt tolerance in Escherichia coli.</title>
        <authorList>
            <person name="Akatsuka S."/>
            <person name="Yamada A."/>
            <person name="Ozeki Y."/>
        </authorList>
    </citation>
    <scope>NUCLEOTIDE SEQUENCE</scope>
</reference>
<dbReference type="Pfam" id="PF02469">
    <property type="entry name" value="Fasciclin"/>
    <property type="match status" value="2"/>
</dbReference>
<dbReference type="EMBL" id="AB198868">
    <property type="protein sequence ID" value="BAE75863.1"/>
    <property type="molecule type" value="mRNA"/>
</dbReference>
<keyword evidence="4" id="KW-0336">GPI-anchor</keyword>
<gene>
    <name evidence="15" type="primary">SeFLA</name>
</gene>
<feature type="domain" description="FAS1" evidence="14">
    <location>
        <begin position="25"/>
        <end position="182"/>
    </location>
</feature>
<name>Q2PGX7_SALEU</name>
<feature type="signal peptide" evidence="13">
    <location>
        <begin position="1"/>
        <end position="25"/>
    </location>
</feature>
<dbReference type="PANTHER" id="PTHR32382:SF4">
    <property type="entry name" value="FASCICLIN-LIKE ARABINOGALACTAN PROTEIN 1"/>
    <property type="match status" value="1"/>
</dbReference>
<dbReference type="FunFam" id="2.30.180.10:FF:000008">
    <property type="entry name" value="Fasciclin-like arabinogalactan protein 10"/>
    <property type="match status" value="1"/>
</dbReference>
<dbReference type="GO" id="GO:0098552">
    <property type="term" value="C:side of membrane"/>
    <property type="evidence" value="ECO:0007669"/>
    <property type="project" value="UniProtKB-KW"/>
</dbReference>
<evidence type="ECO:0000256" key="4">
    <source>
        <dbReference type="ARBA" id="ARBA00022622"/>
    </source>
</evidence>
<evidence type="ECO:0000256" key="3">
    <source>
        <dbReference type="ARBA" id="ARBA00022475"/>
    </source>
</evidence>
<dbReference type="InterPro" id="IPR036378">
    <property type="entry name" value="FAS1_dom_sf"/>
</dbReference>
<feature type="compositionally biased region" description="Low complexity" evidence="12">
    <location>
        <begin position="380"/>
        <end position="394"/>
    </location>
</feature>
<dbReference type="InterPro" id="IPR000782">
    <property type="entry name" value="FAS1_domain"/>
</dbReference>
<dbReference type="SUPFAM" id="SSF82153">
    <property type="entry name" value="FAS1 domain"/>
    <property type="match status" value="2"/>
</dbReference>
<evidence type="ECO:0000256" key="9">
    <source>
        <dbReference type="ARBA" id="ARBA00023180"/>
    </source>
</evidence>
<feature type="region of interest" description="Disordered" evidence="12">
    <location>
        <begin position="344"/>
        <end position="408"/>
    </location>
</feature>
<proteinExistence type="evidence at transcript level"/>
<keyword evidence="10" id="KW-0449">Lipoprotein</keyword>
<evidence type="ECO:0000256" key="1">
    <source>
        <dbReference type="ARBA" id="ARBA00004609"/>
    </source>
</evidence>
<evidence type="ECO:0000256" key="10">
    <source>
        <dbReference type="ARBA" id="ARBA00023288"/>
    </source>
</evidence>
<comment type="function">
    <text evidence="11">May be a cell surface adhesion protein.</text>
</comment>
<dbReference type="Gene3D" id="2.30.180.10">
    <property type="entry name" value="FAS1 domain"/>
    <property type="match status" value="2"/>
</dbReference>
<evidence type="ECO:0000313" key="15">
    <source>
        <dbReference type="EMBL" id="BAE75863.1"/>
    </source>
</evidence>
<protein>
    <submittedName>
        <fullName evidence="15">Putative fasciclin-like arabinogalactan protein</fullName>
    </submittedName>
</protein>
<evidence type="ECO:0000256" key="2">
    <source>
        <dbReference type="ARBA" id="ARBA00007843"/>
    </source>
</evidence>
<dbReference type="SMART" id="SM00554">
    <property type="entry name" value="FAS1"/>
    <property type="match status" value="2"/>
</dbReference>
<comment type="subcellular location">
    <subcellularLocation>
        <location evidence="1">Cell membrane</location>
        <topology evidence="1">Lipid-anchor</topology>
        <topology evidence="1">GPI-anchor</topology>
    </subcellularLocation>
</comment>
<evidence type="ECO:0000256" key="8">
    <source>
        <dbReference type="ARBA" id="ARBA00023136"/>
    </source>
</evidence>
<evidence type="ECO:0000256" key="11">
    <source>
        <dbReference type="ARBA" id="ARBA00024686"/>
    </source>
</evidence>
<evidence type="ECO:0000259" key="14">
    <source>
        <dbReference type="PROSITE" id="PS50213"/>
    </source>
</evidence>
<keyword evidence="3" id="KW-1003">Cell membrane</keyword>
<dbReference type="FunFam" id="2.30.180.10:FF:000010">
    <property type="entry name" value="Fasciclin-like arabinogalactan protein 2"/>
    <property type="match status" value="1"/>
</dbReference>
<dbReference type="AlphaFoldDB" id="Q2PGX7"/>
<dbReference type="PROSITE" id="PS50213">
    <property type="entry name" value="FAS1"/>
    <property type="match status" value="2"/>
</dbReference>
<keyword evidence="7" id="KW-0654">Proteoglycan</keyword>
<feature type="domain" description="FAS1" evidence="14">
    <location>
        <begin position="195"/>
        <end position="335"/>
    </location>
</feature>
<keyword evidence="5 13" id="KW-0732">Signal</keyword>
<evidence type="ECO:0000256" key="6">
    <source>
        <dbReference type="ARBA" id="ARBA00022737"/>
    </source>
</evidence>
<evidence type="ECO:0000256" key="5">
    <source>
        <dbReference type="ARBA" id="ARBA00022729"/>
    </source>
</evidence>
<keyword evidence="8" id="KW-0472">Membrane</keyword>
<comment type="similarity">
    <text evidence="2">Belongs to the fasciclin-like AGP family.</text>
</comment>
<keyword evidence="6" id="KW-0677">Repeat</keyword>
<dbReference type="GO" id="GO:0005886">
    <property type="term" value="C:plasma membrane"/>
    <property type="evidence" value="ECO:0007669"/>
    <property type="project" value="UniProtKB-SubCell"/>
</dbReference>
<accession>Q2PGX7</accession>
<sequence length="427" mass="45264">MQKAIVLGALLLLLTLTLTPTTTHAHNITKILAKFPDFSSFNHYLTTTHLAPEINTRQTITVLAIDNAAMASLTSKHLPISTLKNILSLHVLLDYFGAKKLHQITDGSALAATMYQATGSAPGTAGFVNITDLKGGKVGFAATNPASDEGDSDSTPSLNSTFIKSLKEIPYNISVIQISHILSSPTAEAPSPAPEATNITGIMSAHGCKEFADTLTSFPDALEVFTTNTEGGLTVFCPSDDAFKGFLPNFKNLTKEEKNSLLLFHGIPVYNSMALLKTSNGVMNTLATDGKNKFDFTVQNAGQKVTLKTKAVTATITATLLDEDPVAIYTIDKVLKPSEIFKKPEISPAPAPAPEAEAPSKGKRHHKSPPAPPSEDDSADSPADSPADGPNADDSTADDSSDGGERVKKGFWMVGVVSVVGVWSMWI</sequence>
<feature type="chain" id="PRO_5004213417" evidence="13">
    <location>
        <begin position="26"/>
        <end position="427"/>
    </location>
</feature>
<dbReference type="PANTHER" id="PTHR32382">
    <property type="entry name" value="FASCICLIN-LIKE ARABINOGALACTAN PROTEIN"/>
    <property type="match status" value="1"/>
</dbReference>